<proteinExistence type="predicted"/>
<dbReference type="EMBL" id="KZ305023">
    <property type="protein sequence ID" value="PIA57366.1"/>
    <property type="molecule type" value="Genomic_DNA"/>
</dbReference>
<dbReference type="InterPro" id="IPR044808">
    <property type="entry name" value="ERF_plant"/>
</dbReference>
<dbReference type="STRING" id="218851.A0A2G5ENK6"/>
<dbReference type="SMART" id="SM00380">
    <property type="entry name" value="AP2"/>
    <property type="match status" value="1"/>
</dbReference>
<dbReference type="InterPro" id="IPR001471">
    <property type="entry name" value="AP2/ERF_dom"/>
</dbReference>
<dbReference type="InParanoid" id="A0A2G5ENK6"/>
<evidence type="ECO:0000256" key="5">
    <source>
        <dbReference type="ARBA" id="ARBA00023159"/>
    </source>
</evidence>
<reference evidence="9 10" key="1">
    <citation type="submission" date="2017-09" db="EMBL/GenBank/DDBJ databases">
        <title>WGS assembly of Aquilegia coerulea Goldsmith.</title>
        <authorList>
            <person name="Hodges S."/>
            <person name="Kramer E."/>
            <person name="Nordborg M."/>
            <person name="Tomkins J."/>
            <person name="Borevitz J."/>
            <person name="Derieg N."/>
            <person name="Yan J."/>
            <person name="Mihaltcheva S."/>
            <person name="Hayes R.D."/>
            <person name="Rokhsar D."/>
        </authorList>
    </citation>
    <scope>NUCLEOTIDE SEQUENCE [LARGE SCALE GENOMIC DNA]</scope>
    <source>
        <strain evidence="10">cv. Goldsmith</strain>
    </source>
</reference>
<evidence type="ECO:0000313" key="10">
    <source>
        <dbReference type="Proteomes" id="UP000230069"/>
    </source>
</evidence>
<evidence type="ECO:0000256" key="7">
    <source>
        <dbReference type="ARBA" id="ARBA00023242"/>
    </source>
</evidence>
<keyword evidence="3" id="KW-0805">Transcription regulation</keyword>
<dbReference type="GO" id="GO:0003700">
    <property type="term" value="F:DNA-binding transcription factor activity"/>
    <property type="evidence" value="ECO:0007669"/>
    <property type="project" value="InterPro"/>
</dbReference>
<keyword evidence="4" id="KW-0238">DNA-binding</keyword>
<dbReference type="GO" id="GO:0005634">
    <property type="term" value="C:nucleus"/>
    <property type="evidence" value="ECO:0007669"/>
    <property type="project" value="UniProtKB-SubCell"/>
</dbReference>
<keyword evidence="5" id="KW-0010">Activator</keyword>
<evidence type="ECO:0000256" key="6">
    <source>
        <dbReference type="ARBA" id="ARBA00023163"/>
    </source>
</evidence>
<dbReference type="PROSITE" id="PS51032">
    <property type="entry name" value="AP2_ERF"/>
    <property type="match status" value="1"/>
</dbReference>
<evidence type="ECO:0000256" key="3">
    <source>
        <dbReference type="ARBA" id="ARBA00023015"/>
    </source>
</evidence>
<feature type="domain" description="AP2/ERF" evidence="8">
    <location>
        <begin position="1"/>
        <end position="58"/>
    </location>
</feature>
<dbReference type="PANTHER" id="PTHR31190:SF499">
    <property type="entry name" value="ETHYLENE-RESPONSIVE TRANSCRIPTION FACTOR ERF105"/>
    <property type="match status" value="1"/>
</dbReference>
<dbReference type="GO" id="GO:0000976">
    <property type="term" value="F:transcription cis-regulatory region binding"/>
    <property type="evidence" value="ECO:0007669"/>
    <property type="project" value="UniProtKB-ARBA"/>
</dbReference>
<comment type="subcellular location">
    <subcellularLocation>
        <location evidence="1">Nucleus</location>
    </subcellularLocation>
</comment>
<protein>
    <recommendedName>
        <fullName evidence="8">AP2/ERF domain-containing protein</fullName>
    </recommendedName>
</protein>
<keyword evidence="2" id="KW-0936">Ethylene signaling pathway</keyword>
<dbReference type="SUPFAM" id="SSF54171">
    <property type="entry name" value="DNA-binding domain"/>
    <property type="match status" value="1"/>
</dbReference>
<sequence>MENSTELNRDQFAAEIRDPSRKGAKVWLGTFETAIETAKAYDRAAFKMRGSKAILNFPLEINSAEFETTQPIITTKKTTNSNSRKRSRNVVNVEVIKIEEVVEKKMIKREKLEKTIDSSSSSVFVVVTPPPLTPSSWMTAWEGLEVNGVFNVPPLSPCQVI</sequence>
<keyword evidence="7" id="KW-0539">Nucleus</keyword>
<gene>
    <name evidence="9" type="ORF">AQUCO_00600240v1</name>
</gene>
<dbReference type="InterPro" id="IPR036955">
    <property type="entry name" value="AP2/ERF_dom_sf"/>
</dbReference>
<dbReference type="InterPro" id="IPR016177">
    <property type="entry name" value="DNA-bd_dom_sf"/>
</dbReference>
<accession>A0A2G5ENK6</accession>
<keyword evidence="10" id="KW-1185">Reference proteome</keyword>
<evidence type="ECO:0000259" key="8">
    <source>
        <dbReference type="PROSITE" id="PS51032"/>
    </source>
</evidence>
<organism evidence="9 10">
    <name type="scientific">Aquilegia coerulea</name>
    <name type="common">Rocky mountain columbine</name>
    <dbReference type="NCBI Taxonomy" id="218851"/>
    <lineage>
        <taxon>Eukaryota</taxon>
        <taxon>Viridiplantae</taxon>
        <taxon>Streptophyta</taxon>
        <taxon>Embryophyta</taxon>
        <taxon>Tracheophyta</taxon>
        <taxon>Spermatophyta</taxon>
        <taxon>Magnoliopsida</taxon>
        <taxon>Ranunculales</taxon>
        <taxon>Ranunculaceae</taxon>
        <taxon>Thalictroideae</taxon>
        <taxon>Aquilegia</taxon>
    </lineage>
</organism>
<evidence type="ECO:0000256" key="1">
    <source>
        <dbReference type="ARBA" id="ARBA00004123"/>
    </source>
</evidence>
<dbReference type="Gene3D" id="3.30.730.10">
    <property type="entry name" value="AP2/ERF domain"/>
    <property type="match status" value="1"/>
</dbReference>
<dbReference type="PANTHER" id="PTHR31190">
    <property type="entry name" value="DNA-BINDING DOMAIN"/>
    <property type="match status" value="1"/>
</dbReference>
<dbReference type="OrthoDB" id="552345at2759"/>
<dbReference type="GO" id="GO:0009873">
    <property type="term" value="P:ethylene-activated signaling pathway"/>
    <property type="evidence" value="ECO:0007669"/>
    <property type="project" value="UniProtKB-KW"/>
</dbReference>
<evidence type="ECO:0000256" key="2">
    <source>
        <dbReference type="ARBA" id="ARBA00022745"/>
    </source>
</evidence>
<evidence type="ECO:0000256" key="4">
    <source>
        <dbReference type="ARBA" id="ARBA00023125"/>
    </source>
</evidence>
<dbReference type="Proteomes" id="UP000230069">
    <property type="component" value="Unassembled WGS sequence"/>
</dbReference>
<dbReference type="AlphaFoldDB" id="A0A2G5ENK6"/>
<keyword evidence="6" id="KW-0804">Transcription</keyword>
<evidence type="ECO:0000313" key="9">
    <source>
        <dbReference type="EMBL" id="PIA57366.1"/>
    </source>
</evidence>
<dbReference type="CDD" id="cd00018">
    <property type="entry name" value="AP2"/>
    <property type="match status" value="1"/>
</dbReference>
<dbReference type="GO" id="GO:0006950">
    <property type="term" value="P:response to stress"/>
    <property type="evidence" value="ECO:0007669"/>
    <property type="project" value="UniProtKB-ARBA"/>
</dbReference>
<name>A0A2G5ENK6_AQUCA</name>